<evidence type="ECO:0000256" key="1">
    <source>
        <dbReference type="ARBA" id="ARBA00007812"/>
    </source>
</evidence>
<proteinExistence type="inferred from homology"/>
<dbReference type="Gene3D" id="2.130.10.10">
    <property type="entry name" value="YVTN repeat-like/Quinoprotein amine dehydrogenase"/>
    <property type="match status" value="1"/>
</dbReference>
<dbReference type="InterPro" id="IPR045229">
    <property type="entry name" value="TPP_enz"/>
</dbReference>
<keyword evidence="2" id="KW-0786">Thiamine pyrophosphate</keyword>
<dbReference type="Proteomes" id="UP000679690">
    <property type="component" value="Unassembled WGS sequence"/>
</dbReference>
<dbReference type="InterPro" id="IPR012001">
    <property type="entry name" value="Thiamin_PyroP_enz_TPP-bd_dom"/>
</dbReference>
<sequence>MTGHSYDNWPGTKNLLPQGHVLLASCFDAHHTIGGGLFAVGETVEAVDHVSSTGMCADGSLLYRCLWSAEGSPAELVAYDNAGVRRYHRLDEVSTPHDILCVNGQVLVVATTQNEVQSIARDGEVLWRWRAPGEPDSWHLNSVAKYGDRIVVSGFGPFLRRRGWDENGKPDTGRVVALDTGEPLLTGFRAPHHPYYENGVWLVCDSAAGELVELPDATRQPTRRLPLPGWPRGLAVTDTHLFVGISPHRYLDSSVETAAVVVVDRAEWRVTSVIDLPAREVYSLAIVPQTLAEGARHGFRSNHTRAHEQGQRELFDQLGKRPRQLWAVGDHLTEDECRISVTPEEPIFEQVEAKSLLTFTCRVQNTGTGLLTPAPPQPVRVVYRWYGADGEPADTQDIKSALPRSLPPESATSVLVRARVPEQPGRYRLRITLAQDDGPVFDELHADNATEIEFEVVPEGLHDEALIDFGLYPSEVRAARSGTTVEDFLRELLYHPTGAPRGLTLGLIAERGKAAFVDAVANVLGCSPDSIRYAVEQATSGVQRVMLTGAEAIALVMHRFGIKVAFTYAGTSELALCDATARLGLLRNGRGDRESVFQAAGASLLRPGRGSAIVHAARGLTNALGAVGAARRNEIGTLVLVGMPSTGSAPFLPPHGEPRLIEACGEFAKAAFELEAVPPEDSPAERAGAVAVLVDALRQADLAVRQAPFGPVLIGVPQDVAESCWVPLEDLPLRAGNASRPVDRDAVREAAGRLAGAARPVTLVDDYALKHPDVRAALAAFSRATGSAVLQVKYRRGPMIFERVSAAEVPGFVGWYDPNDPNHRAIMEATDLIVTVEDRNMYPRVIGELPPGPKIAVTSKASAVRKNGYLDAEDVLVDGDVVGSLRGLAAALGDRNGAPRWYEDLVREPTPPRHPVPKAAQTVREGLADALTAVAAEQDRPVALVDDSQMFGGLLAEVYDLLPSGVRVFGDHGGFVGGGTATATGLAAGENGVRVICTLGDQGLTNGIQGLVAAVQDNVPVTFVVCNNGGSVSLRKQSRGQTLLDAGFHDYLDNAAGMRYSETAAVLGLQSRRVELTNWLDNESTAGRLSDFRQALTSALEHAGPSLIELVLPSDPEFWTGVWITEGFEPLAKPMASLEDPADA</sequence>
<dbReference type="CDD" id="cd00568">
    <property type="entry name" value="TPP_enzymes"/>
    <property type="match status" value="1"/>
</dbReference>
<evidence type="ECO:0000313" key="7">
    <source>
        <dbReference type="Proteomes" id="UP000679690"/>
    </source>
</evidence>
<dbReference type="InterPro" id="IPR011047">
    <property type="entry name" value="Quinoprotein_ADH-like_sf"/>
</dbReference>
<feature type="domain" description="Thiamine pyrophosphate enzyme N-terminal TPP-binding" evidence="4">
    <location>
        <begin position="548"/>
        <end position="649"/>
    </location>
</feature>
<dbReference type="Pfam" id="PF16261">
    <property type="entry name" value="DUF4915"/>
    <property type="match status" value="1"/>
</dbReference>
<dbReference type="Gene3D" id="3.40.50.1220">
    <property type="entry name" value="TPP-binding domain"/>
    <property type="match status" value="1"/>
</dbReference>
<dbReference type="Pfam" id="PF02775">
    <property type="entry name" value="TPP_enzyme_C"/>
    <property type="match status" value="1"/>
</dbReference>
<comment type="caution">
    <text evidence="6">The sequence shown here is derived from an EMBL/GenBank/DDBJ whole genome shotgun (WGS) entry which is preliminary data.</text>
</comment>
<dbReference type="InterPro" id="IPR029061">
    <property type="entry name" value="THDP-binding"/>
</dbReference>
<evidence type="ECO:0000259" key="4">
    <source>
        <dbReference type="Pfam" id="PF02776"/>
    </source>
</evidence>
<dbReference type="InterPro" id="IPR011766">
    <property type="entry name" value="TPP_enzyme_TPP-bd"/>
</dbReference>
<evidence type="ECO:0000259" key="3">
    <source>
        <dbReference type="Pfam" id="PF02775"/>
    </source>
</evidence>
<dbReference type="RefSeq" id="WP_208471102.1">
    <property type="nucleotide sequence ID" value="NZ_JAGFNS010000024.1"/>
</dbReference>
<dbReference type="EMBL" id="JAGFNS010000024">
    <property type="protein sequence ID" value="MBO3741955.1"/>
    <property type="molecule type" value="Genomic_DNA"/>
</dbReference>
<gene>
    <name evidence="6" type="ORF">J5X75_31055</name>
</gene>
<evidence type="ECO:0000256" key="2">
    <source>
        <dbReference type="ARBA" id="ARBA00023052"/>
    </source>
</evidence>
<dbReference type="InterPro" id="IPR029035">
    <property type="entry name" value="DHS-like_NAD/FAD-binding_dom"/>
</dbReference>
<dbReference type="SUPFAM" id="SSF50998">
    <property type="entry name" value="Quinoprotein alcohol dehydrogenase-like"/>
    <property type="match status" value="1"/>
</dbReference>
<dbReference type="PANTHER" id="PTHR18968">
    <property type="entry name" value="THIAMINE PYROPHOSPHATE ENZYMES"/>
    <property type="match status" value="1"/>
</dbReference>
<accession>A0ABS3UTR3</accession>
<reference evidence="6 7" key="1">
    <citation type="submission" date="2021-03" db="EMBL/GenBank/DDBJ databases">
        <title>Actinoplanes flavus sp. nov., a novel actinomycete isolated from Coconut Palm rhizosphere soil.</title>
        <authorList>
            <person name="Luo X."/>
        </authorList>
    </citation>
    <scope>NUCLEOTIDE SEQUENCE [LARGE SCALE GENOMIC DNA]</scope>
    <source>
        <strain evidence="6 7">NEAU-H7</strain>
    </source>
</reference>
<dbReference type="InterPro" id="IPR017481">
    <property type="entry name" value="CHP03032"/>
</dbReference>
<comment type="similarity">
    <text evidence="1">Belongs to the TPP enzyme family.</text>
</comment>
<protein>
    <submittedName>
        <fullName evidence="6">DUF4915 domain-containing protein</fullName>
    </submittedName>
</protein>
<dbReference type="InterPro" id="IPR015943">
    <property type="entry name" value="WD40/YVTN_repeat-like_dom_sf"/>
</dbReference>
<dbReference type="Gene3D" id="3.40.50.970">
    <property type="match status" value="2"/>
</dbReference>
<dbReference type="InterPro" id="IPR013783">
    <property type="entry name" value="Ig-like_fold"/>
</dbReference>
<evidence type="ECO:0000259" key="5">
    <source>
        <dbReference type="Pfam" id="PF16261"/>
    </source>
</evidence>
<feature type="domain" description="Thiamine pyrophosphate enzyme TPP-binding" evidence="3">
    <location>
        <begin position="975"/>
        <end position="1109"/>
    </location>
</feature>
<evidence type="ECO:0000313" key="6">
    <source>
        <dbReference type="EMBL" id="MBO3741955.1"/>
    </source>
</evidence>
<organism evidence="6 7">
    <name type="scientific">Actinoplanes flavus</name>
    <dbReference type="NCBI Taxonomy" id="2820290"/>
    <lineage>
        <taxon>Bacteria</taxon>
        <taxon>Bacillati</taxon>
        <taxon>Actinomycetota</taxon>
        <taxon>Actinomycetes</taxon>
        <taxon>Micromonosporales</taxon>
        <taxon>Micromonosporaceae</taxon>
        <taxon>Actinoplanes</taxon>
    </lineage>
</organism>
<name>A0ABS3UTR3_9ACTN</name>
<dbReference type="SUPFAM" id="SSF52467">
    <property type="entry name" value="DHS-like NAD/FAD-binding domain"/>
    <property type="match status" value="1"/>
</dbReference>
<dbReference type="CDD" id="cd07035">
    <property type="entry name" value="TPP_PYR_POX_like"/>
    <property type="match status" value="1"/>
</dbReference>
<dbReference type="Pfam" id="PF02776">
    <property type="entry name" value="TPP_enzyme_N"/>
    <property type="match status" value="1"/>
</dbReference>
<dbReference type="Gene3D" id="2.60.40.10">
    <property type="entry name" value="Immunoglobulins"/>
    <property type="match status" value="1"/>
</dbReference>
<dbReference type="SUPFAM" id="SSF52518">
    <property type="entry name" value="Thiamin diphosphate-binding fold (THDP-binding)"/>
    <property type="match status" value="2"/>
</dbReference>
<keyword evidence="7" id="KW-1185">Reference proteome</keyword>
<feature type="domain" description="Conserved hypothetical protein CHP03032" evidence="5">
    <location>
        <begin position="95"/>
        <end position="290"/>
    </location>
</feature>
<dbReference type="PANTHER" id="PTHR18968:SF13">
    <property type="entry name" value="ACETOLACTATE SYNTHASE CATALYTIC SUBUNIT, MITOCHONDRIAL"/>
    <property type="match status" value="1"/>
</dbReference>